<evidence type="ECO:0000256" key="6">
    <source>
        <dbReference type="ARBA" id="ARBA00022840"/>
    </source>
</evidence>
<dbReference type="InterPro" id="IPR000577">
    <property type="entry name" value="Carb_kinase_FGGY"/>
</dbReference>
<sequence length="503" mass="54588">MRLTQVAYLGLDIGTSAVKGVLVDGEQQCLASASRAYGVDHPRPGFAEQSPDVWWQAVEEVVVDLRRQSPEGVSRVAAIGLSGQMHGLVLQDEAGRIVRPAILWNDQRADRECRRLEERLPEFGQLTGVSPMPAFWAAKLLWLAAHERDSLASARHLLLPKDHVRWRLSGEHVTDMCDAAGTQLLDQAQRDWSDAVLACCGITRDVLPRLVEGTQHAGWLDERLASRWGIPSAVRIAGGAGDVAAGALGIGAIHEGSAFLTLGTSSQMFVTADGYRPAPESVLHAFAHALPGRWFQMAAMLNGASALSWVAELLGLSIETALSKAERAARDSGEGEHSEGLLFLPYLNGERTPHDDPHARGVLFGLTPASQPGDVVLAVLDGVGYSLREARDVIESAGTPIERLAVIGGGSRSDFWLRRLADIIDRPLVRYRDSERGPAFGAARLARMASTGEPAEHVCTPPEVDTVFEPRPERSARHAAQFERFKALYRALRPEFKRAGSSL</sequence>
<dbReference type="Pfam" id="PF02782">
    <property type="entry name" value="FGGY_C"/>
    <property type="match status" value="1"/>
</dbReference>
<dbReference type="InterPro" id="IPR050406">
    <property type="entry name" value="FGGY_Carb_Kinase"/>
</dbReference>
<keyword evidence="7 8" id="KW-0119">Carbohydrate metabolism</keyword>
<dbReference type="InterPro" id="IPR006000">
    <property type="entry name" value="Xylulokinase"/>
</dbReference>
<feature type="binding site" evidence="8">
    <location>
        <begin position="85"/>
        <end position="86"/>
    </location>
    <ligand>
        <name>substrate</name>
    </ligand>
</feature>
<organism evidence="13 14">
    <name type="scientific">Halomonas urumqiensis</name>
    <dbReference type="NCBI Taxonomy" id="1684789"/>
    <lineage>
        <taxon>Bacteria</taxon>
        <taxon>Pseudomonadati</taxon>
        <taxon>Pseudomonadota</taxon>
        <taxon>Gammaproteobacteria</taxon>
        <taxon>Oceanospirillales</taxon>
        <taxon>Halomonadaceae</taxon>
        <taxon>Halomonas</taxon>
    </lineage>
</organism>
<evidence type="ECO:0000256" key="8">
    <source>
        <dbReference type="HAMAP-Rule" id="MF_02220"/>
    </source>
</evidence>
<evidence type="ECO:0000256" key="5">
    <source>
        <dbReference type="ARBA" id="ARBA00022777"/>
    </source>
</evidence>
<dbReference type="Gene3D" id="3.30.420.40">
    <property type="match status" value="2"/>
</dbReference>
<dbReference type="InterPro" id="IPR018484">
    <property type="entry name" value="FGGY_N"/>
</dbReference>
<comment type="similarity">
    <text evidence="1 8 9">Belongs to the FGGY kinase family.</text>
</comment>
<feature type="domain" description="Carbohydrate kinase FGGY C-terminal" evidence="12">
    <location>
        <begin position="260"/>
        <end position="449"/>
    </location>
</feature>
<dbReference type="InterPro" id="IPR043129">
    <property type="entry name" value="ATPase_NBD"/>
</dbReference>
<accession>A0A2N7UHJ5</accession>
<comment type="catalytic activity">
    <reaction evidence="8 10">
        <text>D-xylulose + ATP = D-xylulose 5-phosphate + ADP + H(+)</text>
        <dbReference type="Rhea" id="RHEA:10964"/>
        <dbReference type="ChEBI" id="CHEBI:15378"/>
        <dbReference type="ChEBI" id="CHEBI:17140"/>
        <dbReference type="ChEBI" id="CHEBI:30616"/>
        <dbReference type="ChEBI" id="CHEBI:57737"/>
        <dbReference type="ChEBI" id="CHEBI:456216"/>
        <dbReference type="EC" id="2.7.1.17"/>
    </reaction>
</comment>
<evidence type="ECO:0000256" key="1">
    <source>
        <dbReference type="ARBA" id="ARBA00009156"/>
    </source>
</evidence>
<dbReference type="GO" id="GO:0042732">
    <property type="term" value="P:D-xylose metabolic process"/>
    <property type="evidence" value="ECO:0007669"/>
    <property type="project" value="UniProtKB-KW"/>
</dbReference>
<evidence type="ECO:0000256" key="2">
    <source>
        <dbReference type="ARBA" id="ARBA00022629"/>
    </source>
</evidence>
<name>A0A2N7UHJ5_9GAMM</name>
<comment type="function">
    <text evidence="8">Catalyzes the phosphorylation of D-xylulose to D-xylulose 5-phosphate.</text>
</comment>
<dbReference type="Proteomes" id="UP000235547">
    <property type="component" value="Unassembled WGS sequence"/>
</dbReference>
<feature type="active site" description="Proton acceptor" evidence="8">
    <location>
        <position position="242"/>
    </location>
</feature>
<dbReference type="Pfam" id="PF00370">
    <property type="entry name" value="FGGY_N"/>
    <property type="match status" value="1"/>
</dbReference>
<feature type="domain" description="Carbohydrate kinase FGGY N-terminal" evidence="11">
    <location>
        <begin position="8"/>
        <end position="249"/>
    </location>
</feature>
<evidence type="ECO:0000256" key="7">
    <source>
        <dbReference type="ARBA" id="ARBA00023277"/>
    </source>
</evidence>
<keyword evidence="2 8" id="KW-0859">Xylose metabolism</keyword>
<dbReference type="PIRSF" id="PIRSF000538">
    <property type="entry name" value="GlpK"/>
    <property type="match status" value="1"/>
</dbReference>
<dbReference type="GO" id="GO:0005524">
    <property type="term" value="F:ATP binding"/>
    <property type="evidence" value="ECO:0007669"/>
    <property type="project" value="UniProtKB-UniRule"/>
</dbReference>
<evidence type="ECO:0000256" key="4">
    <source>
        <dbReference type="ARBA" id="ARBA00022741"/>
    </source>
</evidence>
<comment type="caution">
    <text evidence="13">The sequence shown here is derived from an EMBL/GenBank/DDBJ whole genome shotgun (WGS) entry which is preliminary data.</text>
</comment>
<dbReference type="AlphaFoldDB" id="A0A2N7UHJ5"/>
<dbReference type="PANTHER" id="PTHR43095">
    <property type="entry name" value="SUGAR KINASE"/>
    <property type="match status" value="1"/>
</dbReference>
<protein>
    <recommendedName>
        <fullName evidence="8 10">Xylulose kinase</fullName>
        <shortName evidence="8 10">Xylulokinase</shortName>
        <ecNumber evidence="8 10">2.7.1.17</ecNumber>
    </recommendedName>
</protein>
<keyword evidence="14" id="KW-1185">Reference proteome</keyword>
<evidence type="ECO:0000256" key="3">
    <source>
        <dbReference type="ARBA" id="ARBA00022679"/>
    </source>
</evidence>
<evidence type="ECO:0000313" key="14">
    <source>
        <dbReference type="Proteomes" id="UP000235547"/>
    </source>
</evidence>
<evidence type="ECO:0000313" key="13">
    <source>
        <dbReference type="EMBL" id="PMR79891.1"/>
    </source>
</evidence>
<dbReference type="EMBL" id="PNRG01000023">
    <property type="protein sequence ID" value="PMR79891.1"/>
    <property type="molecule type" value="Genomic_DNA"/>
</dbReference>
<dbReference type="InterPro" id="IPR018485">
    <property type="entry name" value="FGGY_C"/>
</dbReference>
<dbReference type="InterPro" id="IPR018483">
    <property type="entry name" value="Carb_kinase_FGGY_CS"/>
</dbReference>
<dbReference type="SUPFAM" id="SSF53067">
    <property type="entry name" value="Actin-like ATPase domain"/>
    <property type="match status" value="2"/>
</dbReference>
<dbReference type="OrthoDB" id="9805576at2"/>
<evidence type="ECO:0000256" key="10">
    <source>
        <dbReference type="RuleBase" id="RU364073"/>
    </source>
</evidence>
<evidence type="ECO:0000259" key="11">
    <source>
        <dbReference type="Pfam" id="PF00370"/>
    </source>
</evidence>
<dbReference type="GO" id="GO:0005998">
    <property type="term" value="P:xylulose catabolic process"/>
    <property type="evidence" value="ECO:0007669"/>
    <property type="project" value="UniProtKB-UniRule"/>
</dbReference>
<proteinExistence type="inferred from homology"/>
<dbReference type="NCBIfam" id="TIGR01312">
    <property type="entry name" value="XylB"/>
    <property type="match status" value="1"/>
</dbReference>
<gene>
    <name evidence="8 10 13" type="primary">xylB</name>
    <name evidence="13" type="ORF">C1H70_10470</name>
</gene>
<reference evidence="13 14" key="1">
    <citation type="submission" date="2018-01" db="EMBL/GenBank/DDBJ databases">
        <title>Halomonas endophytica sp. nov., isolated from storage liquid in the stems of Populus euphratica.</title>
        <authorList>
            <person name="Chen C."/>
        </authorList>
    </citation>
    <scope>NUCLEOTIDE SEQUENCE [LARGE SCALE GENOMIC DNA]</scope>
    <source>
        <strain evidence="13 14">BZ-SZ-XJ27</strain>
    </source>
</reference>
<dbReference type="EC" id="2.7.1.17" evidence="8 10"/>
<keyword evidence="3 8" id="KW-0808">Transferase</keyword>
<dbReference type="GO" id="GO:0004856">
    <property type="term" value="F:D-xylulokinase activity"/>
    <property type="evidence" value="ECO:0007669"/>
    <property type="project" value="UniProtKB-UniRule"/>
</dbReference>
<evidence type="ECO:0000256" key="9">
    <source>
        <dbReference type="RuleBase" id="RU003733"/>
    </source>
</evidence>
<dbReference type="PANTHER" id="PTHR43095:SF6">
    <property type="entry name" value="XYLULOSE KINASE"/>
    <property type="match status" value="1"/>
</dbReference>
<dbReference type="HAMAP" id="MF_02220">
    <property type="entry name" value="XylB"/>
    <property type="match status" value="1"/>
</dbReference>
<dbReference type="PROSITE" id="PS00445">
    <property type="entry name" value="FGGY_KINASES_2"/>
    <property type="match status" value="1"/>
</dbReference>
<dbReference type="CDD" id="cd07808">
    <property type="entry name" value="ASKHA_NBD_FGGY_EcXK-like"/>
    <property type="match status" value="1"/>
</dbReference>
<keyword evidence="6 8" id="KW-0067">ATP-binding</keyword>
<evidence type="ECO:0000259" key="12">
    <source>
        <dbReference type="Pfam" id="PF02782"/>
    </source>
</evidence>
<feature type="site" description="Important for activity" evidence="8">
    <location>
        <position position="12"/>
    </location>
</feature>
<keyword evidence="4 8" id="KW-0547">Nucleotide-binding</keyword>
<dbReference type="RefSeq" id="WP_102588282.1">
    <property type="nucleotide sequence ID" value="NZ_BNAE01000003.1"/>
</dbReference>
<keyword evidence="5 8" id="KW-0418">Kinase</keyword>